<protein>
    <submittedName>
        <fullName evidence="2">M48 family metallopeptidase</fullName>
    </submittedName>
</protein>
<dbReference type="InterPro" id="IPR002725">
    <property type="entry name" value="YgjP-like_metallopeptidase"/>
</dbReference>
<dbReference type="CDD" id="cd07344">
    <property type="entry name" value="M48_yhfN_like"/>
    <property type="match status" value="1"/>
</dbReference>
<dbReference type="PANTHER" id="PTHR30399">
    <property type="entry name" value="UNCHARACTERIZED PROTEIN YGJP"/>
    <property type="match status" value="1"/>
</dbReference>
<keyword evidence="3" id="KW-1185">Reference proteome</keyword>
<sequence length="187" mass="20893">MDSTQVRTALADGRIRVRRSARRRKTIAVSREGENWLLAVPQRFDPERNAHRVGELIARAERKSQAPPRSDEELLRRAEELNARYFDDGIAPAGVRWVGNQRSRFASTTSSSRTIRVSARLRFVPDWVLDSVLVHELAHLRQPNHSAAFRALTARYPHTERAEGFLEGFSAGVSAVEAEQGGVPGGS</sequence>
<accession>A0ABN2WDD7</accession>
<evidence type="ECO:0000313" key="2">
    <source>
        <dbReference type="EMBL" id="GAA2088352.1"/>
    </source>
</evidence>
<dbReference type="RefSeq" id="WP_344334628.1">
    <property type="nucleotide sequence ID" value="NZ_BAAAPZ010000002.1"/>
</dbReference>
<feature type="domain" description="YgjP-like metallopeptidase" evidence="1">
    <location>
        <begin position="98"/>
        <end position="161"/>
    </location>
</feature>
<reference evidence="2 3" key="1">
    <citation type="journal article" date="2019" name="Int. J. Syst. Evol. Microbiol.">
        <title>The Global Catalogue of Microorganisms (GCM) 10K type strain sequencing project: providing services to taxonomists for standard genome sequencing and annotation.</title>
        <authorList>
            <consortium name="The Broad Institute Genomics Platform"/>
            <consortium name="The Broad Institute Genome Sequencing Center for Infectious Disease"/>
            <person name="Wu L."/>
            <person name="Ma J."/>
        </authorList>
    </citation>
    <scope>NUCLEOTIDE SEQUENCE [LARGE SCALE GENOMIC DNA]</scope>
    <source>
        <strain evidence="2 3">JCM 15900</strain>
    </source>
</reference>
<dbReference type="InterPro" id="IPR053136">
    <property type="entry name" value="UTP_pyrophosphatase-like"/>
</dbReference>
<evidence type="ECO:0000259" key="1">
    <source>
        <dbReference type="Pfam" id="PF01863"/>
    </source>
</evidence>
<dbReference type="Gene3D" id="3.30.2010.10">
    <property type="entry name" value="Metalloproteases ('zincins'), catalytic domain"/>
    <property type="match status" value="1"/>
</dbReference>
<name>A0ABN2WDD7_9MICO</name>
<dbReference type="Proteomes" id="UP001500984">
    <property type="component" value="Unassembled WGS sequence"/>
</dbReference>
<dbReference type="Pfam" id="PF01863">
    <property type="entry name" value="YgjP-like"/>
    <property type="match status" value="1"/>
</dbReference>
<proteinExistence type="predicted"/>
<comment type="caution">
    <text evidence="2">The sequence shown here is derived from an EMBL/GenBank/DDBJ whole genome shotgun (WGS) entry which is preliminary data.</text>
</comment>
<dbReference type="EMBL" id="BAAAPZ010000002">
    <property type="protein sequence ID" value="GAA2088352.1"/>
    <property type="molecule type" value="Genomic_DNA"/>
</dbReference>
<organism evidence="2 3">
    <name type="scientific">Brevibacterium salitolerans</name>
    <dbReference type="NCBI Taxonomy" id="1403566"/>
    <lineage>
        <taxon>Bacteria</taxon>
        <taxon>Bacillati</taxon>
        <taxon>Actinomycetota</taxon>
        <taxon>Actinomycetes</taxon>
        <taxon>Micrococcales</taxon>
        <taxon>Brevibacteriaceae</taxon>
        <taxon>Brevibacterium</taxon>
    </lineage>
</organism>
<evidence type="ECO:0000313" key="3">
    <source>
        <dbReference type="Proteomes" id="UP001500984"/>
    </source>
</evidence>
<dbReference type="PANTHER" id="PTHR30399:SF1">
    <property type="entry name" value="UTP PYROPHOSPHATASE"/>
    <property type="match status" value="1"/>
</dbReference>
<gene>
    <name evidence="2" type="ORF">GCM10009823_03360</name>
</gene>